<dbReference type="Proteomes" id="UP001529491">
    <property type="component" value="Chromosome"/>
</dbReference>
<evidence type="ECO:0000313" key="14">
    <source>
        <dbReference type="Proteomes" id="UP001529491"/>
    </source>
</evidence>
<evidence type="ECO:0000313" key="13">
    <source>
        <dbReference type="EMBL" id="WOT05178.1"/>
    </source>
</evidence>
<evidence type="ECO:0000256" key="3">
    <source>
        <dbReference type="ARBA" id="ARBA00022448"/>
    </source>
</evidence>
<evidence type="ECO:0000256" key="9">
    <source>
        <dbReference type="ARBA" id="ARBA00023136"/>
    </source>
</evidence>
<evidence type="ECO:0000256" key="6">
    <source>
        <dbReference type="ARBA" id="ARBA00022692"/>
    </source>
</evidence>
<evidence type="ECO:0000256" key="1">
    <source>
        <dbReference type="ARBA" id="ARBA00004377"/>
    </source>
</evidence>
<evidence type="ECO:0000259" key="12">
    <source>
        <dbReference type="Pfam" id="PF12693"/>
    </source>
</evidence>
<keyword evidence="7 10" id="KW-0653">Protein transport</keyword>
<keyword evidence="5" id="KW-0997">Cell inner membrane</keyword>
<protein>
    <recommendedName>
        <fullName evidence="10">Type II secretion system protein L</fullName>
        <shortName evidence="10">T2SS protein L</shortName>
    </recommendedName>
</protein>
<proteinExistence type="inferred from homology"/>
<accession>A0ABZ0K017</accession>
<sequence>MSERLFIRLGQSFEQPCSWLVWSEHEQEIIGSGELSDAGELSTLTGRAGNRAIDILVPASSITLTSVALPEKGQRQAIKALPFMLEENLAQDVEELHFVVGPRQGDALSIAVVAHEQMQNWIEWLSEAGLKPKCIIPDCLALPLVDCDWAAINFGDEVLLRTGQSSGVSLTQDWLDIAMLQLLPNQSEPTTIAGYTELSFAGANVKAQPLDLPMLVLARGMLNAPMNLLSGIYKPKNEYGKHLSVWRNAAIVFAIVVLLALVNKGLNIQQLNSKAAAAKAQSEQIFKQVVPGSKRIVRLRSQIKDHINKLQGGGGGSEFFAILAGTEAAFSQVKDLKPISLRFDSNKGELRMQVKAKNYAQIEQFKDIISRSYQLEGGAMNSGGSEVTSTLTIRSK</sequence>
<evidence type="ECO:0000256" key="2">
    <source>
        <dbReference type="ARBA" id="ARBA00005318"/>
    </source>
</evidence>
<dbReference type="NCBIfam" id="TIGR01709">
    <property type="entry name" value="typeII_sec_gspL"/>
    <property type="match status" value="1"/>
</dbReference>
<dbReference type="InterPro" id="IPR043129">
    <property type="entry name" value="ATPase_NBD"/>
</dbReference>
<dbReference type="EMBL" id="CP136522">
    <property type="protein sequence ID" value="WOT05178.1"/>
    <property type="molecule type" value="Genomic_DNA"/>
</dbReference>
<dbReference type="SUPFAM" id="SSF53067">
    <property type="entry name" value="Actin-like ATPase domain"/>
    <property type="match status" value="2"/>
</dbReference>
<evidence type="ECO:0000256" key="5">
    <source>
        <dbReference type="ARBA" id="ARBA00022519"/>
    </source>
</evidence>
<evidence type="ECO:0000256" key="8">
    <source>
        <dbReference type="ARBA" id="ARBA00022989"/>
    </source>
</evidence>
<dbReference type="InterPro" id="IPR024230">
    <property type="entry name" value="GspL_cyto_dom"/>
</dbReference>
<comment type="similarity">
    <text evidence="2 10">Belongs to the GSP L family.</text>
</comment>
<dbReference type="InterPro" id="IPR025691">
    <property type="entry name" value="GspL_pp_dom"/>
</dbReference>
<keyword evidence="8" id="KW-1133">Transmembrane helix</keyword>
<name>A0ABZ0K017_9GAMM</name>
<dbReference type="Gene3D" id="3.30.420.380">
    <property type="match status" value="1"/>
</dbReference>
<feature type="domain" description="GspL periplasmic" evidence="12">
    <location>
        <begin position="241"/>
        <end position="395"/>
    </location>
</feature>
<organism evidence="13 14">
    <name type="scientific">Shewanella youngdeokensis</name>
    <dbReference type="NCBI Taxonomy" id="2999068"/>
    <lineage>
        <taxon>Bacteria</taxon>
        <taxon>Pseudomonadati</taxon>
        <taxon>Pseudomonadota</taxon>
        <taxon>Gammaproteobacteria</taxon>
        <taxon>Alteromonadales</taxon>
        <taxon>Shewanellaceae</taxon>
        <taxon>Shewanella</taxon>
    </lineage>
</organism>
<feature type="domain" description="GspL cytoplasmic actin-ATPase-like" evidence="11">
    <location>
        <begin position="5"/>
        <end position="236"/>
    </location>
</feature>
<dbReference type="Pfam" id="PF12693">
    <property type="entry name" value="GspL_C"/>
    <property type="match status" value="1"/>
</dbReference>
<evidence type="ECO:0000256" key="10">
    <source>
        <dbReference type="PIRNR" id="PIRNR015761"/>
    </source>
</evidence>
<dbReference type="Pfam" id="PF05134">
    <property type="entry name" value="T2SSL"/>
    <property type="match status" value="1"/>
</dbReference>
<dbReference type="PIRSF" id="PIRSF015761">
    <property type="entry name" value="Protein_L"/>
    <property type="match status" value="1"/>
</dbReference>
<keyword evidence="14" id="KW-1185">Reference proteome</keyword>
<keyword evidence="4" id="KW-1003">Cell membrane</keyword>
<keyword evidence="9" id="KW-0472">Membrane</keyword>
<keyword evidence="6" id="KW-0812">Transmembrane</keyword>
<evidence type="ECO:0000256" key="7">
    <source>
        <dbReference type="ARBA" id="ARBA00022927"/>
    </source>
</evidence>
<dbReference type="Gene3D" id="3.30.1360.100">
    <property type="entry name" value="General secretion pathway protein M, EpsM"/>
    <property type="match status" value="1"/>
</dbReference>
<dbReference type="Gene3D" id="3.30.420.370">
    <property type="match status" value="1"/>
</dbReference>
<comment type="subcellular location">
    <subcellularLocation>
        <location evidence="1">Cell inner membrane</location>
        <topology evidence="1">Single-pass membrane protein</topology>
    </subcellularLocation>
</comment>
<gene>
    <name evidence="13" type="primary">gspL</name>
    <name evidence="13" type="ORF">RGE70_18150</name>
</gene>
<dbReference type="RefSeq" id="WP_310472802.1">
    <property type="nucleotide sequence ID" value="NZ_CP136522.1"/>
</dbReference>
<dbReference type="InterPro" id="IPR007812">
    <property type="entry name" value="T2SS_protein-GspL"/>
</dbReference>
<reference evidence="13 14" key="1">
    <citation type="submission" date="2023-10" db="EMBL/GenBank/DDBJ databases">
        <title>Complete genome sequence of Shewanella sp. DAU334.</title>
        <authorList>
            <person name="Lee Y.-S."/>
            <person name="Jeong H.-R."/>
            <person name="Hwang E.-J."/>
            <person name="Choi Y.-L."/>
            <person name="Kim G.-D."/>
        </authorList>
    </citation>
    <scope>NUCLEOTIDE SEQUENCE [LARGE SCALE GENOMIC DNA]</scope>
    <source>
        <strain evidence="13 14">DAU334</strain>
    </source>
</reference>
<dbReference type="CDD" id="cd24017">
    <property type="entry name" value="ASKHA_T2SSL_N"/>
    <property type="match status" value="1"/>
</dbReference>
<comment type="function">
    <text evidence="10">Inner membrane component of the type II secretion system required for the energy-dependent secretion of extracellular factors such as proteases and toxins from the periplasm.</text>
</comment>
<evidence type="ECO:0000256" key="4">
    <source>
        <dbReference type="ARBA" id="ARBA00022475"/>
    </source>
</evidence>
<evidence type="ECO:0000259" key="11">
    <source>
        <dbReference type="Pfam" id="PF05134"/>
    </source>
</evidence>
<keyword evidence="3 10" id="KW-0813">Transport</keyword>